<dbReference type="Pfam" id="PF09495">
    <property type="entry name" value="DUF2462"/>
    <property type="match status" value="1"/>
</dbReference>
<evidence type="ECO:0000313" key="2">
    <source>
        <dbReference type="EMBL" id="ODQ59188.1"/>
    </source>
</evidence>
<protein>
    <submittedName>
        <fullName evidence="2">Uncharacterized protein</fullName>
    </submittedName>
</protein>
<dbReference type="Proteomes" id="UP000094112">
    <property type="component" value="Unassembled WGS sequence"/>
</dbReference>
<gene>
    <name evidence="2" type="ORF">WICANDRAFT_44479</name>
</gene>
<dbReference type="InterPro" id="IPR019034">
    <property type="entry name" value="UPF0390"/>
</dbReference>
<sequence>MAQAPLKVKSKEKKRITKKQQNPKKAAPKIIKPKNEKLATMSKLSKSYSVTASTEKLIASRVGHLELLKGSRREVEKEQK</sequence>
<dbReference type="RefSeq" id="XP_019038395.1">
    <property type="nucleotide sequence ID" value="XM_019182582.1"/>
</dbReference>
<dbReference type="OrthoDB" id="5239630at2759"/>
<name>A0A1E3P1I1_WICAA</name>
<evidence type="ECO:0000256" key="1">
    <source>
        <dbReference type="SAM" id="MobiDB-lite"/>
    </source>
</evidence>
<accession>A0A1E3P1I1</accession>
<feature type="compositionally biased region" description="Basic residues" evidence="1">
    <location>
        <begin position="8"/>
        <end position="22"/>
    </location>
</feature>
<dbReference type="GeneID" id="30199828"/>
<reference evidence="2 3" key="1">
    <citation type="journal article" date="2016" name="Proc. Natl. Acad. Sci. U.S.A.">
        <title>Comparative genomics of biotechnologically important yeasts.</title>
        <authorList>
            <person name="Riley R."/>
            <person name="Haridas S."/>
            <person name="Wolfe K.H."/>
            <person name="Lopes M.R."/>
            <person name="Hittinger C.T."/>
            <person name="Goeker M."/>
            <person name="Salamov A.A."/>
            <person name="Wisecaver J.H."/>
            <person name="Long T.M."/>
            <person name="Calvey C.H."/>
            <person name="Aerts A.L."/>
            <person name="Barry K.W."/>
            <person name="Choi C."/>
            <person name="Clum A."/>
            <person name="Coughlan A.Y."/>
            <person name="Deshpande S."/>
            <person name="Douglass A.P."/>
            <person name="Hanson S.J."/>
            <person name="Klenk H.-P."/>
            <person name="LaButti K.M."/>
            <person name="Lapidus A."/>
            <person name="Lindquist E.A."/>
            <person name="Lipzen A.M."/>
            <person name="Meier-Kolthoff J.P."/>
            <person name="Ohm R.A."/>
            <person name="Otillar R.P."/>
            <person name="Pangilinan J.L."/>
            <person name="Peng Y."/>
            <person name="Rokas A."/>
            <person name="Rosa C.A."/>
            <person name="Scheuner C."/>
            <person name="Sibirny A.A."/>
            <person name="Slot J.C."/>
            <person name="Stielow J.B."/>
            <person name="Sun H."/>
            <person name="Kurtzman C.P."/>
            <person name="Blackwell M."/>
            <person name="Grigoriev I.V."/>
            <person name="Jeffries T.W."/>
        </authorList>
    </citation>
    <scope>NUCLEOTIDE SEQUENCE [LARGE SCALE GENOMIC DNA]</scope>
    <source>
        <strain evidence="3">ATCC 58044 / CBS 1984 / NCYC 433 / NRRL Y-366-8</strain>
    </source>
</reference>
<proteinExistence type="predicted"/>
<organism evidence="2 3">
    <name type="scientific">Wickerhamomyces anomalus (strain ATCC 58044 / CBS 1984 / NCYC 433 / NRRL Y-366-8)</name>
    <name type="common">Yeast</name>
    <name type="synonym">Hansenula anomala</name>
    <dbReference type="NCBI Taxonomy" id="683960"/>
    <lineage>
        <taxon>Eukaryota</taxon>
        <taxon>Fungi</taxon>
        <taxon>Dikarya</taxon>
        <taxon>Ascomycota</taxon>
        <taxon>Saccharomycotina</taxon>
        <taxon>Saccharomycetes</taxon>
        <taxon>Phaffomycetales</taxon>
        <taxon>Wickerhamomycetaceae</taxon>
        <taxon>Wickerhamomyces</taxon>
    </lineage>
</organism>
<dbReference type="AlphaFoldDB" id="A0A1E3P1I1"/>
<feature type="non-terminal residue" evidence="2">
    <location>
        <position position="80"/>
    </location>
</feature>
<dbReference type="STRING" id="683960.A0A1E3P1I1"/>
<dbReference type="EMBL" id="KV454211">
    <property type="protein sequence ID" value="ODQ59188.1"/>
    <property type="molecule type" value="Genomic_DNA"/>
</dbReference>
<evidence type="ECO:0000313" key="3">
    <source>
        <dbReference type="Proteomes" id="UP000094112"/>
    </source>
</evidence>
<keyword evidence="3" id="KW-1185">Reference proteome</keyword>
<feature type="region of interest" description="Disordered" evidence="1">
    <location>
        <begin position="1"/>
        <end position="28"/>
    </location>
</feature>